<comment type="caution">
    <text evidence="13">The sequence shown here is derived from an EMBL/GenBank/DDBJ whole genome shotgun (WGS) entry which is preliminary data.</text>
</comment>
<accession>A0A6A4WBH4</accession>
<comment type="similarity">
    <text evidence="2">Belongs to the cation diffusion facilitator (CDF) transporter (TC 2.A.4) family. SLC30A subfamily.</text>
</comment>
<feature type="domain" description="Cation efflux protein transmembrane" evidence="11">
    <location>
        <begin position="15"/>
        <end position="243"/>
    </location>
</feature>
<feature type="transmembrane region" description="Helical" evidence="9">
    <location>
        <begin position="79"/>
        <end position="99"/>
    </location>
</feature>
<dbReference type="SUPFAM" id="SSF161111">
    <property type="entry name" value="Cation efflux protein transmembrane domain-like"/>
    <property type="match status" value="1"/>
</dbReference>
<sequence>MEVGVVRRHGSARMWTMLVLSLLLLVPLGVLSNTTHSLLLTLEVYHMLYNALTLGGWLLSVRLDAAAGSPTRTFGWARLEVLTTVVTLLFMAALCFSISVEAIQSLANAAHSDDMHHPVYVMACAAAILLANLVCYILIGGYTCLQSTLLAPSEAAKRLSPAASEAQLRPDSRLVKRTPAAPLAHHFARDLSGAVLLVISATTAYMSRAPAVRYLDPALALLSVAVLVSTSRSLFSECCLILLQTMPATFDVAAFRTRLLAAFPAVQDVHELHVWQLTPDCVVATAHVVLAGPQQFNDVAERVTAFFAAHAVGRVTLQPEFSGTAGGCTKSRCLLPCSVDSCANARCCDQAVLRRVPTIRVTPPSQVSLVGRGGSMSKTGSTTSLAKERNHSASTNGDCMKYSVERDQTLPGNGTIHSAEKDHTQPANGIIHSAEKDQTLPGGGSGTGDGAGVAVESSNSSSTAPSPEPPVPAPRGVASEETKHIGNASQVTAITNGCGTDPTPSENGLGESDPSEGTVKTRTPSDDVSESVESSDCADKRPSPAERSSKLLLKTESPAESYGSVSSVGDWRDAEG</sequence>
<dbReference type="Gene3D" id="1.20.1510.10">
    <property type="entry name" value="Cation efflux protein transmembrane domain"/>
    <property type="match status" value="1"/>
</dbReference>
<reference evidence="13 14" key="1">
    <citation type="submission" date="2019-07" db="EMBL/GenBank/DDBJ databases">
        <title>Draft genome assembly of a fouling barnacle, Amphibalanus amphitrite (Darwin, 1854): The first reference genome for Thecostraca.</title>
        <authorList>
            <person name="Kim W."/>
        </authorList>
    </citation>
    <scope>NUCLEOTIDE SEQUENCE [LARGE SCALE GENOMIC DNA]</scope>
    <source>
        <strain evidence="13">SNU_AA5</strain>
        <tissue evidence="13">Soma without cirri and trophi</tissue>
    </source>
</reference>
<feature type="domain" description="Cation efflux protein cytoplasmic" evidence="12">
    <location>
        <begin position="258"/>
        <end position="305"/>
    </location>
</feature>
<dbReference type="PANTHER" id="PTHR45820:SF9">
    <property type="entry name" value="FI23527P1"/>
    <property type="match status" value="1"/>
</dbReference>
<evidence type="ECO:0000259" key="12">
    <source>
        <dbReference type="Pfam" id="PF16916"/>
    </source>
</evidence>
<dbReference type="PANTHER" id="PTHR45820">
    <property type="entry name" value="FI23527P1"/>
    <property type="match status" value="1"/>
</dbReference>
<evidence type="ECO:0000256" key="1">
    <source>
        <dbReference type="ARBA" id="ARBA00004141"/>
    </source>
</evidence>
<feature type="chain" id="PRO_5025446092" evidence="10">
    <location>
        <begin position="33"/>
        <end position="576"/>
    </location>
</feature>
<evidence type="ECO:0000256" key="6">
    <source>
        <dbReference type="ARBA" id="ARBA00022989"/>
    </source>
</evidence>
<keyword evidence="14" id="KW-1185">Reference proteome</keyword>
<evidence type="ECO:0000259" key="11">
    <source>
        <dbReference type="Pfam" id="PF01545"/>
    </source>
</evidence>
<keyword evidence="4 9" id="KW-0812">Transmembrane</keyword>
<dbReference type="Pfam" id="PF16916">
    <property type="entry name" value="ZT_dimer"/>
    <property type="match status" value="1"/>
</dbReference>
<dbReference type="InterPro" id="IPR027470">
    <property type="entry name" value="Cation_efflux_CTD"/>
</dbReference>
<dbReference type="Proteomes" id="UP000440578">
    <property type="component" value="Unassembled WGS sequence"/>
</dbReference>
<evidence type="ECO:0000256" key="3">
    <source>
        <dbReference type="ARBA" id="ARBA00022448"/>
    </source>
</evidence>
<feature type="compositionally biased region" description="Low complexity" evidence="8">
    <location>
        <begin position="375"/>
        <end position="384"/>
    </location>
</feature>
<dbReference type="Pfam" id="PF01545">
    <property type="entry name" value="Cation_efflux"/>
    <property type="match status" value="1"/>
</dbReference>
<dbReference type="InterPro" id="IPR058533">
    <property type="entry name" value="Cation_efflux_TM"/>
</dbReference>
<dbReference type="GO" id="GO:0010312">
    <property type="term" value="P:detoxification of zinc ion"/>
    <property type="evidence" value="ECO:0007669"/>
    <property type="project" value="TreeGrafter"/>
</dbReference>
<feature type="region of interest" description="Disordered" evidence="8">
    <location>
        <begin position="434"/>
        <end position="478"/>
    </location>
</feature>
<proteinExistence type="inferred from homology"/>
<evidence type="ECO:0000256" key="2">
    <source>
        <dbReference type="ARBA" id="ARBA00008873"/>
    </source>
</evidence>
<feature type="transmembrane region" description="Helical" evidence="9">
    <location>
        <begin position="119"/>
        <end position="139"/>
    </location>
</feature>
<evidence type="ECO:0000313" key="13">
    <source>
        <dbReference type="EMBL" id="KAF0299271.1"/>
    </source>
</evidence>
<feature type="compositionally biased region" description="Low complexity" evidence="8">
    <location>
        <begin position="452"/>
        <end position="465"/>
    </location>
</feature>
<dbReference type="InterPro" id="IPR027469">
    <property type="entry name" value="Cation_efflux_TMD_sf"/>
</dbReference>
<dbReference type="GO" id="GO:0005385">
    <property type="term" value="F:zinc ion transmembrane transporter activity"/>
    <property type="evidence" value="ECO:0007669"/>
    <property type="project" value="TreeGrafter"/>
</dbReference>
<comment type="subcellular location">
    <subcellularLocation>
        <location evidence="1">Membrane</location>
        <topology evidence="1">Multi-pass membrane protein</topology>
    </subcellularLocation>
</comment>
<organism evidence="13 14">
    <name type="scientific">Amphibalanus amphitrite</name>
    <name type="common">Striped barnacle</name>
    <name type="synonym">Balanus amphitrite</name>
    <dbReference type="NCBI Taxonomy" id="1232801"/>
    <lineage>
        <taxon>Eukaryota</taxon>
        <taxon>Metazoa</taxon>
        <taxon>Ecdysozoa</taxon>
        <taxon>Arthropoda</taxon>
        <taxon>Crustacea</taxon>
        <taxon>Multicrustacea</taxon>
        <taxon>Cirripedia</taxon>
        <taxon>Thoracica</taxon>
        <taxon>Thoracicalcarea</taxon>
        <taxon>Balanomorpha</taxon>
        <taxon>Balanoidea</taxon>
        <taxon>Balanidae</taxon>
        <taxon>Amphibalaninae</taxon>
        <taxon>Amphibalanus</taxon>
    </lineage>
</organism>
<dbReference type="GO" id="GO:0006882">
    <property type="term" value="P:intracellular zinc ion homeostasis"/>
    <property type="evidence" value="ECO:0007669"/>
    <property type="project" value="TreeGrafter"/>
</dbReference>
<evidence type="ECO:0000256" key="4">
    <source>
        <dbReference type="ARBA" id="ARBA00022692"/>
    </source>
</evidence>
<feature type="region of interest" description="Disordered" evidence="8">
    <location>
        <begin position="365"/>
        <end position="401"/>
    </location>
</feature>
<dbReference type="GO" id="GO:0016020">
    <property type="term" value="C:membrane"/>
    <property type="evidence" value="ECO:0007669"/>
    <property type="project" value="UniProtKB-SubCell"/>
</dbReference>
<dbReference type="AlphaFoldDB" id="A0A6A4WBH4"/>
<dbReference type="EMBL" id="VIIS01001378">
    <property type="protein sequence ID" value="KAF0299271.1"/>
    <property type="molecule type" value="Genomic_DNA"/>
</dbReference>
<feature type="transmembrane region" description="Helical" evidence="9">
    <location>
        <begin position="48"/>
        <end position="67"/>
    </location>
</feature>
<keyword evidence="3" id="KW-0813">Transport</keyword>
<evidence type="ECO:0000256" key="8">
    <source>
        <dbReference type="SAM" id="MobiDB-lite"/>
    </source>
</evidence>
<dbReference type="InterPro" id="IPR002524">
    <property type="entry name" value="Cation_efflux"/>
</dbReference>
<feature type="signal peptide" evidence="10">
    <location>
        <begin position="1"/>
        <end position="32"/>
    </location>
</feature>
<feature type="compositionally biased region" description="Polar residues" evidence="8">
    <location>
        <begin position="493"/>
        <end position="506"/>
    </location>
</feature>
<protein>
    <submittedName>
        <fullName evidence="13">Zinc transporter 10</fullName>
    </submittedName>
</protein>
<evidence type="ECO:0000256" key="7">
    <source>
        <dbReference type="ARBA" id="ARBA00023136"/>
    </source>
</evidence>
<keyword evidence="6 9" id="KW-1133">Transmembrane helix</keyword>
<evidence type="ECO:0000256" key="5">
    <source>
        <dbReference type="ARBA" id="ARBA00022833"/>
    </source>
</evidence>
<dbReference type="OrthoDB" id="29444at2759"/>
<dbReference type="NCBIfam" id="TIGR01297">
    <property type="entry name" value="CDF"/>
    <property type="match status" value="1"/>
</dbReference>
<keyword evidence="7 9" id="KW-0472">Membrane</keyword>
<evidence type="ECO:0000313" key="14">
    <source>
        <dbReference type="Proteomes" id="UP000440578"/>
    </source>
</evidence>
<keyword evidence="5" id="KW-0862">Zinc</keyword>
<keyword evidence="10" id="KW-0732">Signal</keyword>
<name>A0A6A4WBH4_AMPAM</name>
<evidence type="ECO:0000256" key="10">
    <source>
        <dbReference type="SAM" id="SignalP"/>
    </source>
</evidence>
<feature type="compositionally biased region" description="Gly residues" evidence="8">
    <location>
        <begin position="441"/>
        <end position="451"/>
    </location>
</feature>
<evidence type="ECO:0000256" key="9">
    <source>
        <dbReference type="SAM" id="Phobius"/>
    </source>
</evidence>
<feature type="compositionally biased region" description="Basic and acidic residues" evidence="8">
    <location>
        <begin position="537"/>
        <end position="549"/>
    </location>
</feature>
<gene>
    <name evidence="13" type="primary">Slc30a10</name>
    <name evidence="13" type="ORF">FJT64_027924</name>
</gene>
<feature type="region of interest" description="Disordered" evidence="8">
    <location>
        <begin position="493"/>
        <end position="576"/>
    </location>
</feature>